<dbReference type="Pfam" id="PF00580">
    <property type="entry name" value="UvrD-helicase"/>
    <property type="match status" value="1"/>
</dbReference>
<keyword evidence="6" id="KW-0269">Exonuclease</keyword>
<dbReference type="PANTHER" id="PTHR11070:SF2">
    <property type="entry name" value="ATP-DEPENDENT DNA HELICASE SRS2"/>
    <property type="match status" value="1"/>
</dbReference>
<dbReference type="InterPro" id="IPR014017">
    <property type="entry name" value="DNA_helicase_UvrD-like_C"/>
</dbReference>
<dbReference type="InterPro" id="IPR027417">
    <property type="entry name" value="P-loop_NTPase"/>
</dbReference>
<evidence type="ECO:0000256" key="14">
    <source>
        <dbReference type="PROSITE-ProRule" id="PRU00560"/>
    </source>
</evidence>
<evidence type="ECO:0000256" key="10">
    <source>
        <dbReference type="ARBA" id="ARBA00023235"/>
    </source>
</evidence>
<evidence type="ECO:0000259" key="16">
    <source>
        <dbReference type="PROSITE" id="PS51198"/>
    </source>
</evidence>
<feature type="binding site" evidence="14">
    <location>
        <begin position="21"/>
        <end position="28"/>
    </location>
    <ligand>
        <name>ATP</name>
        <dbReference type="ChEBI" id="CHEBI:30616"/>
    </ligand>
</feature>
<dbReference type="InterPro" id="IPR014016">
    <property type="entry name" value="UvrD-like_ATP-bd"/>
</dbReference>
<dbReference type="SUPFAM" id="SSF52540">
    <property type="entry name" value="P-loop containing nucleoside triphosphate hydrolases"/>
    <property type="match status" value="1"/>
</dbReference>
<keyword evidence="8" id="KW-0238">DNA-binding</keyword>
<feature type="region of interest" description="Disordered" evidence="15">
    <location>
        <begin position="519"/>
        <end position="539"/>
    </location>
</feature>
<comment type="caution">
    <text evidence="18">The sequence shown here is derived from an EMBL/GenBank/DDBJ whole genome shotgun (WGS) entry which is preliminary data.</text>
</comment>
<evidence type="ECO:0000259" key="17">
    <source>
        <dbReference type="PROSITE" id="PS51217"/>
    </source>
</evidence>
<dbReference type="GO" id="GO:0005829">
    <property type="term" value="C:cytosol"/>
    <property type="evidence" value="ECO:0007669"/>
    <property type="project" value="TreeGrafter"/>
</dbReference>
<dbReference type="InterPro" id="IPR011604">
    <property type="entry name" value="PDDEXK-like_dom_sf"/>
</dbReference>
<dbReference type="GO" id="GO:0005524">
    <property type="term" value="F:ATP binding"/>
    <property type="evidence" value="ECO:0007669"/>
    <property type="project" value="UniProtKB-UniRule"/>
</dbReference>
<dbReference type="Pfam" id="PF12705">
    <property type="entry name" value="PDDEXK_1"/>
    <property type="match status" value="1"/>
</dbReference>
<dbReference type="EMBL" id="JACQXR010000047">
    <property type="protein sequence ID" value="MBI4726381.1"/>
    <property type="molecule type" value="Genomic_DNA"/>
</dbReference>
<dbReference type="GO" id="GO:0043138">
    <property type="term" value="F:3'-5' DNA helicase activity"/>
    <property type="evidence" value="ECO:0007669"/>
    <property type="project" value="UniProtKB-EC"/>
</dbReference>
<dbReference type="GO" id="GO:0033202">
    <property type="term" value="C:DNA helicase complex"/>
    <property type="evidence" value="ECO:0007669"/>
    <property type="project" value="TreeGrafter"/>
</dbReference>
<reference evidence="18" key="1">
    <citation type="submission" date="2020-07" db="EMBL/GenBank/DDBJ databases">
        <title>Huge and variable diversity of episymbiotic CPR bacteria and DPANN archaea in groundwater ecosystems.</title>
        <authorList>
            <person name="He C.Y."/>
            <person name="Keren R."/>
            <person name="Whittaker M."/>
            <person name="Farag I.F."/>
            <person name="Doudna J."/>
            <person name="Cate J.H.D."/>
            <person name="Banfield J.F."/>
        </authorList>
    </citation>
    <scope>NUCLEOTIDE SEQUENCE</scope>
    <source>
        <strain evidence="18">NC_groundwater_1520_Pr4_B-0.1um_53_5</strain>
    </source>
</reference>
<evidence type="ECO:0000256" key="12">
    <source>
        <dbReference type="ARBA" id="ARBA00034808"/>
    </source>
</evidence>
<proteinExistence type="predicted"/>
<protein>
    <recommendedName>
        <fullName evidence="12">DNA 3'-5' helicase</fullName>
        <ecNumber evidence="12">5.6.2.4</ecNumber>
    </recommendedName>
</protein>
<organism evidence="18 19">
    <name type="scientific">candidate division TA06 bacterium</name>
    <dbReference type="NCBI Taxonomy" id="2250710"/>
    <lineage>
        <taxon>Bacteria</taxon>
        <taxon>Bacteria division TA06</taxon>
    </lineage>
</organism>
<evidence type="ECO:0000256" key="11">
    <source>
        <dbReference type="ARBA" id="ARBA00034617"/>
    </source>
</evidence>
<keyword evidence="10" id="KW-0413">Isomerase</keyword>
<keyword evidence="3" id="KW-0227">DNA damage</keyword>
<name>A0A933MKG3_UNCT6</name>
<dbReference type="InterPro" id="IPR000212">
    <property type="entry name" value="DNA_helicase_UvrD/REP"/>
</dbReference>
<evidence type="ECO:0000256" key="15">
    <source>
        <dbReference type="SAM" id="MobiDB-lite"/>
    </source>
</evidence>
<accession>A0A933MKG3</accession>
<evidence type="ECO:0000256" key="1">
    <source>
        <dbReference type="ARBA" id="ARBA00022722"/>
    </source>
</evidence>
<feature type="domain" description="UvrD-like helicase ATP-binding" evidence="16">
    <location>
        <begin position="1"/>
        <end position="461"/>
    </location>
</feature>
<dbReference type="GO" id="GO:0000725">
    <property type="term" value="P:recombinational repair"/>
    <property type="evidence" value="ECO:0007669"/>
    <property type="project" value="TreeGrafter"/>
</dbReference>
<dbReference type="InterPro" id="IPR038726">
    <property type="entry name" value="PDDEXK_AddAB-type"/>
</dbReference>
<evidence type="ECO:0000256" key="3">
    <source>
        <dbReference type="ARBA" id="ARBA00022763"/>
    </source>
</evidence>
<dbReference type="GO" id="GO:0004527">
    <property type="term" value="F:exonuclease activity"/>
    <property type="evidence" value="ECO:0007669"/>
    <property type="project" value="UniProtKB-KW"/>
</dbReference>
<dbReference type="AlphaFoldDB" id="A0A933MKG3"/>
<dbReference type="EC" id="5.6.2.4" evidence="12"/>
<evidence type="ECO:0000256" key="8">
    <source>
        <dbReference type="ARBA" id="ARBA00023125"/>
    </source>
</evidence>
<dbReference type="Gene3D" id="3.90.320.10">
    <property type="match status" value="1"/>
</dbReference>
<evidence type="ECO:0000256" key="13">
    <source>
        <dbReference type="ARBA" id="ARBA00048988"/>
    </source>
</evidence>
<keyword evidence="1" id="KW-0540">Nuclease</keyword>
<dbReference type="Gene3D" id="3.40.50.300">
    <property type="entry name" value="P-loop containing nucleotide triphosphate hydrolases"/>
    <property type="match status" value="3"/>
</dbReference>
<keyword evidence="5 14" id="KW-0347">Helicase</keyword>
<evidence type="ECO:0000256" key="2">
    <source>
        <dbReference type="ARBA" id="ARBA00022741"/>
    </source>
</evidence>
<sequence>MSDVLKKDGRYRFPHLLLIEASAGSGKTQALSSRFVQFLLSSRIEHNQLPHLLAITFTNNAAREMKQRILIWLKELALGNDPGFLKQTAELLETEPEKIPALAFEMVDKIIEHFSDFQVQTIDSFTNRLAQASARELGFRPDFQVTTSYGELLDYSLTLLLKQTGRDQDLTGVMGRFLELLNASGGSFAWDPQPLMRESFEKFLSIEAKESGRFTFKDQTAERDRCLEIIKDVYQQICGIAQEQGFMMKADAFASYLEQGNVDKILARSTYNSGHTPMLKGKPPKNKLEAYEATKELWGKLGPVVAGLAAAHSESHYAAYGQPYHHFKQIMEQTKRRRGVVHIDDIARKLSQQLDQEMIPGIYLALGAKLCHYLIDEFQDTDLAQWRSLHPLLSEALASGGSAFLVGDLKQSIYLFRKADYKIMKQLQEEIQGKARPLIWLPASVADSSQVGGLEQNFRCGQAILEYVEQAFHHNLEQLIGEGILGPDRTGLLTYVQRPSEGTAGRGYVRTLHIPKGAAGSGAAESSGDPDADPGPDAVAGAVADDEAVLDAADASGLVDQEPERATLLEIVQDVLARGYSPQDIAVLAPKNKHLGQAIGWLTQAGIPASSSGGLDIRQRRVVAELIEILRFLDSPIDNLAWASVVKGRILASAAQVAGLEWSQALADDILLGAGQRAGTRGYHYQECRRDPRFAPVWGKFFSDLYRLAGYYPLYDLVCLALGRFGVFKNFPDEAAALLKLLETVNQAESQGQGSLKDFLEACQRPEPELFSLELPENVPAVQLMSFHKSKGLGFPVVINLLYDEAQDSRQVYYGKTGEEIALYKITAEIAGRTREYPHDLAALRDGFLADDQVQELNALYVVCTRARHELYNLVIYKPPKPKKAGVIKKQGPAKGPWYPRLFPLIDQGHKETLSRKAAPAIPGQPAIGRGLEPGTDWEPEQSWEGERYLKARLGQFYHKLLEGVAALPDDTEARLLALARRHRELIPGRDIKALAAQVKTFLERRDVAPFFVKAGGQTVLCEAQLVGPNGELLRVDRLVRDGNLATVIDFKTGRSDDPKQLEQHQAQVRGYLTALAGIFPGQTLEGQIVYLDGDVKEVRP</sequence>
<keyword evidence="9" id="KW-0234">DNA repair</keyword>
<gene>
    <name evidence="18" type="ORF">HY768_04010</name>
</gene>
<dbReference type="PROSITE" id="PS51217">
    <property type="entry name" value="UVRD_HELICASE_CTER"/>
    <property type="match status" value="1"/>
</dbReference>
<evidence type="ECO:0000256" key="6">
    <source>
        <dbReference type="ARBA" id="ARBA00022839"/>
    </source>
</evidence>
<evidence type="ECO:0000256" key="5">
    <source>
        <dbReference type="ARBA" id="ARBA00022806"/>
    </source>
</evidence>
<keyword evidence="4 14" id="KW-0378">Hydrolase</keyword>
<evidence type="ECO:0000256" key="9">
    <source>
        <dbReference type="ARBA" id="ARBA00023204"/>
    </source>
</evidence>
<comment type="catalytic activity">
    <reaction evidence="13">
        <text>ATP + H2O = ADP + phosphate + H(+)</text>
        <dbReference type="Rhea" id="RHEA:13065"/>
        <dbReference type="ChEBI" id="CHEBI:15377"/>
        <dbReference type="ChEBI" id="CHEBI:15378"/>
        <dbReference type="ChEBI" id="CHEBI:30616"/>
        <dbReference type="ChEBI" id="CHEBI:43474"/>
        <dbReference type="ChEBI" id="CHEBI:456216"/>
        <dbReference type="EC" id="5.6.2.4"/>
    </reaction>
</comment>
<evidence type="ECO:0000313" key="19">
    <source>
        <dbReference type="Proteomes" id="UP000736328"/>
    </source>
</evidence>
<dbReference type="Gene3D" id="1.10.3170.10">
    <property type="entry name" value="Recbcd, chain B, domain 2"/>
    <property type="match status" value="1"/>
</dbReference>
<comment type="catalytic activity">
    <reaction evidence="11">
        <text>Couples ATP hydrolysis with the unwinding of duplex DNA by translocating in the 3'-5' direction.</text>
        <dbReference type="EC" id="5.6.2.4"/>
    </reaction>
</comment>
<dbReference type="PANTHER" id="PTHR11070">
    <property type="entry name" value="UVRD / RECB / PCRA DNA HELICASE FAMILY MEMBER"/>
    <property type="match status" value="1"/>
</dbReference>
<keyword evidence="7 14" id="KW-0067">ATP-binding</keyword>
<feature type="domain" description="UvrD-like helicase C-terminal" evidence="17">
    <location>
        <begin position="518"/>
        <end position="792"/>
    </location>
</feature>
<dbReference type="PROSITE" id="PS51198">
    <property type="entry name" value="UVRD_HELICASE_ATP_BIND"/>
    <property type="match status" value="1"/>
</dbReference>
<evidence type="ECO:0000313" key="18">
    <source>
        <dbReference type="EMBL" id="MBI4726381.1"/>
    </source>
</evidence>
<evidence type="ECO:0000256" key="4">
    <source>
        <dbReference type="ARBA" id="ARBA00022801"/>
    </source>
</evidence>
<dbReference type="Proteomes" id="UP000736328">
    <property type="component" value="Unassembled WGS sequence"/>
</dbReference>
<evidence type="ECO:0000256" key="7">
    <source>
        <dbReference type="ARBA" id="ARBA00022840"/>
    </source>
</evidence>
<keyword evidence="2 14" id="KW-0547">Nucleotide-binding</keyword>
<dbReference type="GO" id="GO:0003677">
    <property type="term" value="F:DNA binding"/>
    <property type="evidence" value="ECO:0007669"/>
    <property type="project" value="UniProtKB-KW"/>
</dbReference>